<protein>
    <submittedName>
        <fullName evidence="1">Uncharacterized protein</fullName>
    </submittedName>
</protein>
<dbReference type="EMBL" id="BAABUJ010000004">
    <property type="protein sequence ID" value="GAA5794927.1"/>
    <property type="molecule type" value="Genomic_DNA"/>
</dbReference>
<keyword evidence="2" id="KW-1185">Reference proteome</keyword>
<organism evidence="1 2">
    <name type="scientific">Helicostylum pulchrum</name>
    <dbReference type="NCBI Taxonomy" id="562976"/>
    <lineage>
        <taxon>Eukaryota</taxon>
        <taxon>Fungi</taxon>
        <taxon>Fungi incertae sedis</taxon>
        <taxon>Mucoromycota</taxon>
        <taxon>Mucoromycotina</taxon>
        <taxon>Mucoromycetes</taxon>
        <taxon>Mucorales</taxon>
        <taxon>Mucorineae</taxon>
        <taxon>Mucoraceae</taxon>
        <taxon>Helicostylum</taxon>
    </lineage>
</organism>
<gene>
    <name evidence="1" type="ORF">HPULCUR_000275</name>
</gene>
<proteinExistence type="predicted"/>
<name>A0ABP9XJE1_9FUNG</name>
<evidence type="ECO:0000313" key="1">
    <source>
        <dbReference type="EMBL" id="GAA5794927.1"/>
    </source>
</evidence>
<accession>A0ABP9XJE1</accession>
<comment type="caution">
    <text evidence="1">The sequence shown here is derived from an EMBL/GenBank/DDBJ whole genome shotgun (WGS) entry which is preliminary data.</text>
</comment>
<evidence type="ECO:0000313" key="2">
    <source>
        <dbReference type="Proteomes" id="UP001476247"/>
    </source>
</evidence>
<dbReference type="Proteomes" id="UP001476247">
    <property type="component" value="Unassembled WGS sequence"/>
</dbReference>
<sequence length="151" mass="17460">MWSTEEPFGIPNLSEMYIAFSRRYPGFSKSYLPTPIKKLTFTGEYDHLTKVMLALNLARLPDEERNTHKPSYIEKLELFEKVFGFSKLNIGSSEDKGMLFKNILITDGISCRDSFAKPVSTRNNLDRVNLELDGFNFNEIEDCFEPIYIDP</sequence>
<reference evidence="1 2" key="1">
    <citation type="submission" date="2024-04" db="EMBL/GenBank/DDBJ databases">
        <title>genome sequences of Mucor flavus KT1a and Helicostylum pulchrum KT1b strains isolation_sourced from the surface of a dry-aged beef.</title>
        <authorList>
            <person name="Toyotome T."/>
            <person name="Hosono M."/>
            <person name="Torimaru M."/>
            <person name="Fukuda K."/>
            <person name="Mikami N."/>
        </authorList>
    </citation>
    <scope>NUCLEOTIDE SEQUENCE [LARGE SCALE GENOMIC DNA]</scope>
    <source>
        <strain evidence="1 2">KT1b</strain>
    </source>
</reference>